<evidence type="ECO:0000313" key="2">
    <source>
        <dbReference type="EMBL" id="PTQ41928.1"/>
    </source>
</evidence>
<name>A0A2R6X754_MARPO</name>
<feature type="compositionally biased region" description="Basic and acidic residues" evidence="1">
    <location>
        <begin position="33"/>
        <end position="44"/>
    </location>
</feature>
<accession>A0A2R6X754</accession>
<dbReference type="AlphaFoldDB" id="A0A2R6X754"/>
<feature type="region of interest" description="Disordered" evidence="1">
    <location>
        <begin position="1"/>
        <end position="88"/>
    </location>
</feature>
<sequence>MQVRRPAGDLLSSSQCVPADRGGEGQGRAGLRGRTEARQAESRIKGNIRAASALDSRATRAPLAGIQAGGRRRRRRREGLGPKTSPLFNGMRMYAREWGVGMGQPGAGAGPAPATSARLFVDQRFVWCS</sequence>
<reference evidence="3" key="1">
    <citation type="journal article" date="2017" name="Cell">
        <title>Insights into land plant evolution garnered from the Marchantia polymorpha genome.</title>
        <authorList>
            <person name="Bowman J.L."/>
            <person name="Kohchi T."/>
            <person name="Yamato K.T."/>
            <person name="Jenkins J."/>
            <person name="Shu S."/>
            <person name="Ishizaki K."/>
            <person name="Yamaoka S."/>
            <person name="Nishihama R."/>
            <person name="Nakamura Y."/>
            <person name="Berger F."/>
            <person name="Adam C."/>
            <person name="Aki S.S."/>
            <person name="Althoff F."/>
            <person name="Araki T."/>
            <person name="Arteaga-Vazquez M.A."/>
            <person name="Balasubrmanian S."/>
            <person name="Barry K."/>
            <person name="Bauer D."/>
            <person name="Boehm C.R."/>
            <person name="Briginshaw L."/>
            <person name="Caballero-Perez J."/>
            <person name="Catarino B."/>
            <person name="Chen F."/>
            <person name="Chiyoda S."/>
            <person name="Chovatia M."/>
            <person name="Davies K.M."/>
            <person name="Delmans M."/>
            <person name="Demura T."/>
            <person name="Dierschke T."/>
            <person name="Dolan L."/>
            <person name="Dorantes-Acosta A.E."/>
            <person name="Eklund D.M."/>
            <person name="Florent S.N."/>
            <person name="Flores-Sandoval E."/>
            <person name="Fujiyama A."/>
            <person name="Fukuzawa H."/>
            <person name="Galik B."/>
            <person name="Grimanelli D."/>
            <person name="Grimwood J."/>
            <person name="Grossniklaus U."/>
            <person name="Hamada T."/>
            <person name="Haseloff J."/>
            <person name="Hetherington A.J."/>
            <person name="Higo A."/>
            <person name="Hirakawa Y."/>
            <person name="Hundley H.N."/>
            <person name="Ikeda Y."/>
            <person name="Inoue K."/>
            <person name="Inoue S.I."/>
            <person name="Ishida S."/>
            <person name="Jia Q."/>
            <person name="Kakita M."/>
            <person name="Kanazawa T."/>
            <person name="Kawai Y."/>
            <person name="Kawashima T."/>
            <person name="Kennedy M."/>
            <person name="Kinose K."/>
            <person name="Kinoshita T."/>
            <person name="Kohara Y."/>
            <person name="Koide E."/>
            <person name="Komatsu K."/>
            <person name="Kopischke S."/>
            <person name="Kubo M."/>
            <person name="Kyozuka J."/>
            <person name="Lagercrantz U."/>
            <person name="Lin S.S."/>
            <person name="Lindquist E."/>
            <person name="Lipzen A.M."/>
            <person name="Lu C.W."/>
            <person name="De Luna E."/>
            <person name="Martienssen R.A."/>
            <person name="Minamino N."/>
            <person name="Mizutani M."/>
            <person name="Mizutani M."/>
            <person name="Mochizuki N."/>
            <person name="Monte I."/>
            <person name="Mosher R."/>
            <person name="Nagasaki H."/>
            <person name="Nakagami H."/>
            <person name="Naramoto S."/>
            <person name="Nishitani K."/>
            <person name="Ohtani M."/>
            <person name="Okamoto T."/>
            <person name="Okumura M."/>
            <person name="Phillips J."/>
            <person name="Pollak B."/>
            <person name="Reinders A."/>
            <person name="Rovekamp M."/>
            <person name="Sano R."/>
            <person name="Sawa S."/>
            <person name="Schmid M.W."/>
            <person name="Shirakawa M."/>
            <person name="Solano R."/>
            <person name="Spunde A."/>
            <person name="Suetsugu N."/>
            <person name="Sugano S."/>
            <person name="Sugiyama A."/>
            <person name="Sun R."/>
            <person name="Suzuki Y."/>
            <person name="Takenaka M."/>
            <person name="Takezawa D."/>
            <person name="Tomogane H."/>
            <person name="Tsuzuki M."/>
            <person name="Ueda T."/>
            <person name="Umeda M."/>
            <person name="Ward J.M."/>
            <person name="Watanabe Y."/>
            <person name="Yazaki K."/>
            <person name="Yokoyama R."/>
            <person name="Yoshitake Y."/>
            <person name="Yotsui I."/>
            <person name="Zachgo S."/>
            <person name="Schmutz J."/>
        </authorList>
    </citation>
    <scope>NUCLEOTIDE SEQUENCE [LARGE SCALE GENOMIC DNA]</scope>
    <source>
        <strain evidence="3">Tak-1</strain>
    </source>
</reference>
<dbReference type="EMBL" id="KZ772704">
    <property type="protein sequence ID" value="PTQ41928.1"/>
    <property type="molecule type" value="Genomic_DNA"/>
</dbReference>
<evidence type="ECO:0000256" key="1">
    <source>
        <dbReference type="SAM" id="MobiDB-lite"/>
    </source>
</evidence>
<keyword evidence="3" id="KW-1185">Reference proteome</keyword>
<gene>
    <name evidence="2" type="ORF">MARPO_0032s0109</name>
</gene>
<evidence type="ECO:0000313" key="3">
    <source>
        <dbReference type="Proteomes" id="UP000244005"/>
    </source>
</evidence>
<dbReference type="Proteomes" id="UP000244005">
    <property type="component" value="Unassembled WGS sequence"/>
</dbReference>
<protein>
    <submittedName>
        <fullName evidence="2">Uncharacterized protein</fullName>
    </submittedName>
</protein>
<organism evidence="2 3">
    <name type="scientific">Marchantia polymorpha</name>
    <name type="common">Common liverwort</name>
    <name type="synonym">Marchantia aquatica</name>
    <dbReference type="NCBI Taxonomy" id="3197"/>
    <lineage>
        <taxon>Eukaryota</taxon>
        <taxon>Viridiplantae</taxon>
        <taxon>Streptophyta</taxon>
        <taxon>Embryophyta</taxon>
        <taxon>Marchantiophyta</taxon>
        <taxon>Marchantiopsida</taxon>
        <taxon>Marchantiidae</taxon>
        <taxon>Marchantiales</taxon>
        <taxon>Marchantiaceae</taxon>
        <taxon>Marchantia</taxon>
    </lineage>
</organism>
<proteinExistence type="predicted"/>